<dbReference type="SMART" id="SM01394">
    <property type="entry name" value="S_100"/>
    <property type="match status" value="1"/>
</dbReference>
<sequence>MATHPPSTHQHPPVTHPKAPSTSDSLPHCTLELALEIIVNIYHQFAPREGKDDFLSLKDMTELLKSQAPTFLAACNRNRPNYMKELFKKADVDKTGQLTFEEFTKVFALLADDTHRLSHGEDRCGPDHD</sequence>
<protein>
    <submittedName>
        <fullName evidence="6">Protein S100-A7-like</fullName>
    </submittedName>
</protein>
<accession>A0AA35PVL9</accession>
<dbReference type="GO" id="GO:0048306">
    <property type="term" value="F:calcium-dependent protein binding"/>
    <property type="evidence" value="ECO:0007669"/>
    <property type="project" value="TreeGrafter"/>
</dbReference>
<dbReference type="PROSITE" id="PS50222">
    <property type="entry name" value="EF_HAND_2"/>
    <property type="match status" value="1"/>
</dbReference>
<organism evidence="6 7">
    <name type="scientific">Podarcis lilfordi</name>
    <name type="common">Lilford's wall lizard</name>
    <dbReference type="NCBI Taxonomy" id="74358"/>
    <lineage>
        <taxon>Eukaryota</taxon>
        <taxon>Metazoa</taxon>
        <taxon>Chordata</taxon>
        <taxon>Craniata</taxon>
        <taxon>Vertebrata</taxon>
        <taxon>Euteleostomi</taxon>
        <taxon>Lepidosauria</taxon>
        <taxon>Squamata</taxon>
        <taxon>Bifurcata</taxon>
        <taxon>Unidentata</taxon>
        <taxon>Episquamata</taxon>
        <taxon>Laterata</taxon>
        <taxon>Lacertibaenia</taxon>
        <taxon>Lacertidae</taxon>
        <taxon>Podarcis</taxon>
    </lineage>
</organism>
<evidence type="ECO:0000256" key="1">
    <source>
        <dbReference type="ARBA" id="ARBA00007323"/>
    </source>
</evidence>
<evidence type="ECO:0000259" key="5">
    <source>
        <dbReference type="PROSITE" id="PS50222"/>
    </source>
</evidence>
<feature type="domain" description="EF-hand" evidence="5">
    <location>
        <begin position="78"/>
        <end position="113"/>
    </location>
</feature>
<dbReference type="InterPro" id="IPR011992">
    <property type="entry name" value="EF-hand-dom_pair"/>
</dbReference>
<dbReference type="GO" id="GO:0046914">
    <property type="term" value="F:transition metal ion binding"/>
    <property type="evidence" value="ECO:0007669"/>
    <property type="project" value="InterPro"/>
</dbReference>
<dbReference type="GO" id="GO:0070062">
    <property type="term" value="C:extracellular exosome"/>
    <property type="evidence" value="ECO:0007669"/>
    <property type="project" value="TreeGrafter"/>
</dbReference>
<evidence type="ECO:0000313" key="6">
    <source>
        <dbReference type="EMBL" id="CAI5798412.1"/>
    </source>
</evidence>
<dbReference type="PROSITE" id="PS00018">
    <property type="entry name" value="EF_HAND_1"/>
    <property type="match status" value="1"/>
</dbReference>
<dbReference type="GO" id="GO:0043542">
    <property type="term" value="P:endothelial cell migration"/>
    <property type="evidence" value="ECO:0007669"/>
    <property type="project" value="TreeGrafter"/>
</dbReference>
<dbReference type="GO" id="GO:0005509">
    <property type="term" value="F:calcium ion binding"/>
    <property type="evidence" value="ECO:0007669"/>
    <property type="project" value="InterPro"/>
</dbReference>
<evidence type="ECO:0000256" key="4">
    <source>
        <dbReference type="SAM" id="MobiDB-lite"/>
    </source>
</evidence>
<dbReference type="GO" id="GO:0005737">
    <property type="term" value="C:cytoplasm"/>
    <property type="evidence" value="ECO:0007669"/>
    <property type="project" value="TreeGrafter"/>
</dbReference>
<dbReference type="InterPro" id="IPR034325">
    <property type="entry name" value="S-100_dom"/>
</dbReference>
<dbReference type="SMART" id="SM00054">
    <property type="entry name" value="EFh"/>
    <property type="match status" value="1"/>
</dbReference>
<dbReference type="SUPFAM" id="SSF47473">
    <property type="entry name" value="EF-hand"/>
    <property type="match status" value="1"/>
</dbReference>
<dbReference type="PANTHER" id="PTHR11639:SF134">
    <property type="entry name" value="PROTEIN S100-A1-RELATED"/>
    <property type="match status" value="1"/>
</dbReference>
<comment type="similarity">
    <text evidence="1">Belongs to the S-100 family.</text>
</comment>
<evidence type="ECO:0000313" key="7">
    <source>
        <dbReference type="Proteomes" id="UP001178461"/>
    </source>
</evidence>
<dbReference type="InterPro" id="IPR013787">
    <property type="entry name" value="S100_Ca-bd_sub"/>
</dbReference>
<dbReference type="EMBL" id="OX395143">
    <property type="protein sequence ID" value="CAI5798412.1"/>
    <property type="molecule type" value="Genomic_DNA"/>
</dbReference>
<evidence type="ECO:0000256" key="2">
    <source>
        <dbReference type="ARBA" id="ARBA00022723"/>
    </source>
</evidence>
<keyword evidence="7" id="KW-1185">Reference proteome</keyword>
<dbReference type="Pfam" id="PF01023">
    <property type="entry name" value="S_100"/>
    <property type="match status" value="1"/>
</dbReference>
<keyword evidence="2" id="KW-0479">Metal-binding</keyword>
<dbReference type="Proteomes" id="UP001178461">
    <property type="component" value="Chromosome 16"/>
</dbReference>
<dbReference type="CDD" id="cd00213">
    <property type="entry name" value="S-100"/>
    <property type="match status" value="1"/>
</dbReference>
<gene>
    <name evidence="6" type="ORF">PODLI_1B018482</name>
</gene>
<feature type="region of interest" description="Disordered" evidence="4">
    <location>
        <begin position="1"/>
        <end position="25"/>
    </location>
</feature>
<dbReference type="Gene3D" id="1.10.238.10">
    <property type="entry name" value="EF-hand"/>
    <property type="match status" value="1"/>
</dbReference>
<dbReference type="PANTHER" id="PTHR11639">
    <property type="entry name" value="S100 CALCIUM-BINDING PROTEIN"/>
    <property type="match status" value="1"/>
</dbReference>
<proteinExistence type="inferred from homology"/>
<dbReference type="InterPro" id="IPR018247">
    <property type="entry name" value="EF_Hand_1_Ca_BS"/>
</dbReference>
<name>A0AA35PVL9_9SAUR</name>
<dbReference type="Pfam" id="PF00036">
    <property type="entry name" value="EF-hand_1"/>
    <property type="match status" value="1"/>
</dbReference>
<dbReference type="InterPro" id="IPR002048">
    <property type="entry name" value="EF_hand_dom"/>
</dbReference>
<dbReference type="AlphaFoldDB" id="A0AA35PVL9"/>
<keyword evidence="3" id="KW-0106">Calcium</keyword>
<feature type="compositionally biased region" description="Polar residues" evidence="4">
    <location>
        <begin position="1"/>
        <end position="10"/>
    </location>
</feature>
<reference evidence="6" key="1">
    <citation type="submission" date="2022-12" db="EMBL/GenBank/DDBJ databases">
        <authorList>
            <person name="Alioto T."/>
            <person name="Alioto T."/>
            <person name="Gomez Garrido J."/>
        </authorList>
    </citation>
    <scope>NUCLEOTIDE SEQUENCE</scope>
</reference>
<evidence type="ECO:0000256" key="3">
    <source>
        <dbReference type="ARBA" id="ARBA00022837"/>
    </source>
</evidence>